<dbReference type="OrthoDB" id="9813903at2"/>
<dbReference type="Proteomes" id="UP000078225">
    <property type="component" value="Unassembled WGS sequence"/>
</dbReference>
<dbReference type="AlphaFoldDB" id="A0A1B7L5R5"/>
<dbReference type="InterPro" id="IPR000014">
    <property type="entry name" value="PAS"/>
</dbReference>
<keyword evidence="4" id="KW-0547">Nucleotide-binding</keyword>
<dbReference type="EC" id="2.7.7.65" evidence="3"/>
<dbReference type="InterPro" id="IPR029787">
    <property type="entry name" value="Nucleotide_cyclase"/>
</dbReference>
<evidence type="ECO:0000256" key="4">
    <source>
        <dbReference type="ARBA" id="ARBA00023134"/>
    </source>
</evidence>
<dbReference type="Gene3D" id="3.30.70.270">
    <property type="match status" value="1"/>
</dbReference>
<dbReference type="Gene3D" id="3.30.450.20">
    <property type="entry name" value="PAS domain"/>
    <property type="match status" value="1"/>
</dbReference>
<evidence type="ECO:0000259" key="6">
    <source>
        <dbReference type="PROSITE" id="PS50887"/>
    </source>
</evidence>
<dbReference type="InterPro" id="IPR043128">
    <property type="entry name" value="Rev_trsase/Diguanyl_cyclase"/>
</dbReference>
<protein>
    <recommendedName>
        <fullName evidence="3">diguanylate cyclase</fullName>
        <ecNumber evidence="3">2.7.7.65</ecNumber>
    </recommendedName>
</protein>
<dbReference type="SUPFAM" id="SSF55785">
    <property type="entry name" value="PYP-like sensor domain (PAS domain)"/>
    <property type="match status" value="1"/>
</dbReference>
<dbReference type="SMART" id="SM00267">
    <property type="entry name" value="GGDEF"/>
    <property type="match status" value="1"/>
</dbReference>
<dbReference type="GO" id="GO:0005525">
    <property type="term" value="F:GTP binding"/>
    <property type="evidence" value="ECO:0007669"/>
    <property type="project" value="UniProtKB-KW"/>
</dbReference>
<evidence type="ECO:0000256" key="1">
    <source>
        <dbReference type="ARBA" id="ARBA00001946"/>
    </source>
</evidence>
<dbReference type="PANTHER" id="PTHR45138">
    <property type="entry name" value="REGULATORY COMPONENTS OF SENSORY TRANSDUCTION SYSTEM"/>
    <property type="match status" value="1"/>
</dbReference>
<dbReference type="EMBL" id="LYRP01000007">
    <property type="protein sequence ID" value="OAT77521.1"/>
    <property type="molecule type" value="Genomic_DNA"/>
</dbReference>
<sequence>MKNDNTEHYIQMPDAVLNALAGVLPAIFESTSLEQVIGAFTRALDARLGWVALIEQPQTLSVRVSGYCPCREQDVYQMLADRRLQAYKWNTVVWEHGVGKHFFSQSEGNLCALESAVLGKLRYQQGDVAGYFFLAFSHRFYSQKLLRNISAIISSAIKEYLIKHSVNSFFSNDKQEIVAQYTTLFFNAPILINSFSAENRCILWNGECQRLFGWSKDELNHFPDPLALFYPDLAVRERVRASVTTVPGEKMQEWYPIDKNGRVLTTLWSNILLPDHSILNIGVDITARKREEQRLARKAITDDLTQCLNRAGILAQLNEILLRNRHHAIQNGMSVVMFDLDYFKSINDRWGHSVGDIALSCFGRELQAHPLPGMVAGRLGGEEFLAILPAADSQLAWRFIEQFRQRLTNSQVMPGYYDLRISFSAGIISLRSGEVMPVSEVLKQVDEALYGAKRNGRGMSVIAGDTPAMGS</sequence>
<accession>A0A1B7L5R5</accession>
<reference evidence="8" key="1">
    <citation type="submission" date="2016-05" db="EMBL/GenBank/DDBJ databases">
        <authorList>
            <person name="Behera P."/>
            <person name="Vaishampayan P."/>
            <person name="Singh N."/>
            <person name="Raina V."/>
            <person name="Suar M."/>
            <person name="Pattnaik A."/>
            <person name="Rastogi G."/>
        </authorList>
    </citation>
    <scope>NUCLEOTIDE SEQUENCE [LARGE SCALE GENOMIC DNA]</scope>
    <source>
        <strain evidence="8">MP23</strain>
    </source>
</reference>
<gene>
    <name evidence="7" type="ORF">A9B99_20960</name>
</gene>
<dbReference type="Pfam" id="PF00990">
    <property type="entry name" value="GGDEF"/>
    <property type="match status" value="1"/>
</dbReference>
<evidence type="ECO:0000256" key="2">
    <source>
        <dbReference type="ARBA" id="ARBA00004665"/>
    </source>
</evidence>
<dbReference type="PANTHER" id="PTHR45138:SF9">
    <property type="entry name" value="DIGUANYLATE CYCLASE DGCM-RELATED"/>
    <property type="match status" value="1"/>
</dbReference>
<proteinExistence type="predicted"/>
<comment type="caution">
    <text evidence="7">The sequence shown here is derived from an EMBL/GenBank/DDBJ whole genome shotgun (WGS) entry which is preliminary data.</text>
</comment>
<comment type="pathway">
    <text evidence="2">Purine metabolism; 3',5'-cyclic di-GMP biosynthesis.</text>
</comment>
<name>A0A1B7L5R5_9ENTR</name>
<feature type="domain" description="GGDEF" evidence="6">
    <location>
        <begin position="331"/>
        <end position="465"/>
    </location>
</feature>
<dbReference type="InterPro" id="IPR035965">
    <property type="entry name" value="PAS-like_dom_sf"/>
</dbReference>
<dbReference type="STRING" id="1691903.A9B99_20960"/>
<evidence type="ECO:0000313" key="8">
    <source>
        <dbReference type="Proteomes" id="UP000078225"/>
    </source>
</evidence>
<comment type="cofactor">
    <cofactor evidence="1">
        <name>Mg(2+)</name>
        <dbReference type="ChEBI" id="CHEBI:18420"/>
    </cofactor>
</comment>
<dbReference type="InterPro" id="IPR000160">
    <property type="entry name" value="GGDEF_dom"/>
</dbReference>
<evidence type="ECO:0000256" key="5">
    <source>
        <dbReference type="ARBA" id="ARBA00034247"/>
    </source>
</evidence>
<dbReference type="NCBIfam" id="TIGR00254">
    <property type="entry name" value="GGDEF"/>
    <property type="match status" value="1"/>
</dbReference>
<dbReference type="NCBIfam" id="TIGR00229">
    <property type="entry name" value="sensory_box"/>
    <property type="match status" value="1"/>
</dbReference>
<comment type="catalytic activity">
    <reaction evidence="5">
        <text>2 GTP = 3',3'-c-di-GMP + 2 diphosphate</text>
        <dbReference type="Rhea" id="RHEA:24898"/>
        <dbReference type="ChEBI" id="CHEBI:33019"/>
        <dbReference type="ChEBI" id="CHEBI:37565"/>
        <dbReference type="ChEBI" id="CHEBI:58805"/>
        <dbReference type="EC" id="2.7.7.65"/>
    </reaction>
</comment>
<dbReference type="RefSeq" id="WP_064596712.1">
    <property type="nucleotide sequence ID" value="NZ_LYRP01000007.1"/>
</dbReference>
<evidence type="ECO:0000313" key="7">
    <source>
        <dbReference type="EMBL" id="OAT77521.1"/>
    </source>
</evidence>
<dbReference type="PROSITE" id="PS50887">
    <property type="entry name" value="GGDEF"/>
    <property type="match status" value="1"/>
</dbReference>
<dbReference type="InterPro" id="IPR050469">
    <property type="entry name" value="Diguanylate_Cyclase"/>
</dbReference>
<dbReference type="GO" id="GO:0052621">
    <property type="term" value="F:diguanylate cyclase activity"/>
    <property type="evidence" value="ECO:0007669"/>
    <property type="project" value="UniProtKB-EC"/>
</dbReference>
<evidence type="ECO:0000256" key="3">
    <source>
        <dbReference type="ARBA" id="ARBA00012528"/>
    </source>
</evidence>
<keyword evidence="8" id="KW-1185">Reference proteome</keyword>
<keyword evidence="4" id="KW-0342">GTP-binding</keyword>
<dbReference type="CDD" id="cd01949">
    <property type="entry name" value="GGDEF"/>
    <property type="match status" value="1"/>
</dbReference>
<dbReference type="SUPFAM" id="SSF55073">
    <property type="entry name" value="Nucleotide cyclase"/>
    <property type="match status" value="1"/>
</dbReference>
<organism evidence="7 8">
    <name type="scientific">Mangrovibacter phragmitis</name>
    <dbReference type="NCBI Taxonomy" id="1691903"/>
    <lineage>
        <taxon>Bacteria</taxon>
        <taxon>Pseudomonadati</taxon>
        <taxon>Pseudomonadota</taxon>
        <taxon>Gammaproteobacteria</taxon>
        <taxon>Enterobacterales</taxon>
        <taxon>Enterobacteriaceae</taxon>
        <taxon>Mangrovibacter</taxon>
    </lineage>
</organism>